<dbReference type="Pfam" id="PF00646">
    <property type="entry name" value="F-box"/>
    <property type="match status" value="1"/>
</dbReference>
<dbReference type="Gene3D" id="3.80.10.10">
    <property type="entry name" value="Ribonuclease Inhibitor"/>
    <property type="match status" value="1"/>
</dbReference>
<evidence type="ECO:0000259" key="1">
    <source>
        <dbReference type="SMART" id="SM00579"/>
    </source>
</evidence>
<dbReference type="EMBL" id="CACVBM020001214">
    <property type="protein sequence ID" value="CAA7039625.1"/>
    <property type="molecule type" value="Genomic_DNA"/>
</dbReference>
<dbReference type="InterPro" id="IPR036047">
    <property type="entry name" value="F-box-like_dom_sf"/>
</dbReference>
<dbReference type="Pfam" id="PF24758">
    <property type="entry name" value="LRR_At5g56370"/>
    <property type="match status" value="1"/>
</dbReference>
<name>A0A6D2JF73_9BRAS</name>
<comment type="caution">
    <text evidence="2">The sequence shown here is derived from an EMBL/GenBank/DDBJ whole genome shotgun (WGS) entry which is preliminary data.</text>
</comment>
<dbReference type="CDD" id="cd22160">
    <property type="entry name" value="F-box_AtFBL13-like"/>
    <property type="match status" value="1"/>
</dbReference>
<keyword evidence="3" id="KW-1185">Reference proteome</keyword>
<gene>
    <name evidence="2" type="ORF">MERR_LOCUS26860</name>
</gene>
<dbReference type="PANTHER" id="PTHR31900:SF28">
    <property type="entry name" value="FBD DOMAIN-CONTAINING PROTEIN"/>
    <property type="match status" value="1"/>
</dbReference>
<dbReference type="SMART" id="SM00579">
    <property type="entry name" value="FBD"/>
    <property type="match status" value="1"/>
</dbReference>
<dbReference type="Pfam" id="PF08387">
    <property type="entry name" value="FBD"/>
    <property type="match status" value="1"/>
</dbReference>
<dbReference type="PANTHER" id="PTHR31900">
    <property type="entry name" value="F-BOX/RNI SUPERFAMILY PROTEIN-RELATED"/>
    <property type="match status" value="1"/>
</dbReference>
<dbReference type="SUPFAM" id="SSF52047">
    <property type="entry name" value="RNI-like"/>
    <property type="match status" value="1"/>
</dbReference>
<dbReference type="InterPro" id="IPR053781">
    <property type="entry name" value="F-box_AtFBL13-like"/>
</dbReference>
<feature type="domain" description="FBD" evidence="1">
    <location>
        <begin position="344"/>
        <end position="414"/>
    </location>
</feature>
<organism evidence="2 3">
    <name type="scientific">Microthlaspi erraticum</name>
    <dbReference type="NCBI Taxonomy" id="1685480"/>
    <lineage>
        <taxon>Eukaryota</taxon>
        <taxon>Viridiplantae</taxon>
        <taxon>Streptophyta</taxon>
        <taxon>Embryophyta</taxon>
        <taxon>Tracheophyta</taxon>
        <taxon>Spermatophyta</taxon>
        <taxon>Magnoliopsida</taxon>
        <taxon>eudicotyledons</taxon>
        <taxon>Gunneridae</taxon>
        <taxon>Pentapetalae</taxon>
        <taxon>rosids</taxon>
        <taxon>malvids</taxon>
        <taxon>Brassicales</taxon>
        <taxon>Brassicaceae</taxon>
        <taxon>Coluteocarpeae</taxon>
        <taxon>Microthlaspi</taxon>
    </lineage>
</organism>
<dbReference type="SUPFAM" id="SSF81383">
    <property type="entry name" value="F-box domain"/>
    <property type="match status" value="1"/>
</dbReference>
<accession>A0A6D2JF73</accession>
<dbReference type="InterPro" id="IPR032675">
    <property type="entry name" value="LRR_dom_sf"/>
</dbReference>
<dbReference type="Proteomes" id="UP000467841">
    <property type="component" value="Unassembled WGS sequence"/>
</dbReference>
<sequence>MDRISGLADELLIKILLLVPTKVAVSTSILSKRWEYLWMWLPKLEFGHRHSSPSESKSLECFLERNLPLHRAPVIKTLRLDLDSDFKSENIKMWVMVAVSHCIRKLKIVYSSYPEKPNILPSNLYTSKSLVTLKLQGDILLDAPRMVSLPSLKILQLTEVRYSSEESFQRLLSNSPVLEDPSVELNCDTHAMGKLTVVVPPLQRLSLYIPADYEIVGVVIKTPSLKYFKLIDYNTESHYYLIENMPDLIEAHLDVEFPNIESLMASVTSVKRLAICSEAMYGEGVAFTQLEHLKLCSCKEHLPNLLFRLLEDSSNLQVLKIFHMSTAHELTGMGYLNLPSTVPECLFSSLQTLNWWGYKGTPEEREIVVYILQNAHHLKTAAITSFEHEVPKFEMIKELAQSSRASATCQLMFH</sequence>
<evidence type="ECO:0000313" key="3">
    <source>
        <dbReference type="Proteomes" id="UP000467841"/>
    </source>
</evidence>
<evidence type="ECO:0000313" key="2">
    <source>
        <dbReference type="EMBL" id="CAA7039625.1"/>
    </source>
</evidence>
<dbReference type="InterPro" id="IPR055411">
    <property type="entry name" value="LRR_FXL15/At3g58940/PEG3-like"/>
</dbReference>
<dbReference type="InterPro" id="IPR050232">
    <property type="entry name" value="FBL13/AtMIF1-like"/>
</dbReference>
<dbReference type="OrthoDB" id="594804at2759"/>
<dbReference type="InterPro" id="IPR006566">
    <property type="entry name" value="FBD"/>
</dbReference>
<dbReference type="InterPro" id="IPR001810">
    <property type="entry name" value="F-box_dom"/>
</dbReference>
<protein>
    <recommendedName>
        <fullName evidence="1">FBD domain-containing protein</fullName>
    </recommendedName>
</protein>
<reference evidence="2" key="1">
    <citation type="submission" date="2020-01" db="EMBL/GenBank/DDBJ databases">
        <authorList>
            <person name="Mishra B."/>
        </authorList>
    </citation>
    <scope>NUCLEOTIDE SEQUENCE [LARGE SCALE GENOMIC DNA]</scope>
</reference>
<proteinExistence type="predicted"/>
<dbReference type="AlphaFoldDB" id="A0A6D2JF73"/>